<keyword evidence="4" id="KW-1185">Reference proteome</keyword>
<feature type="transmembrane region" description="Helical" evidence="2">
    <location>
        <begin position="135"/>
        <end position="157"/>
    </location>
</feature>
<sequence>MGAQQVWHLSFMSTWIFVCFFLSACRGMDAPELSLQNQVFVGLRGENLDIVYQLKIPVNQSRDTLTCSDSLQNEIYKIDIQETHMAHIFKQTLNLKNLSISGEYSCKYKTAKVYWFLRVRNEGFRQQVLLDNETIIAVTVFTGVLLVFSVVGSVYVFRGHVKDCITECGNRKQDSEERQEREMEEQNINAITAPSTSFYASLETRPRSIYDVLDHSAAKKEPNQKKAKPNKKEPQEKMPQTPQDQNEGTFDAVYENF</sequence>
<feature type="transmembrane region" description="Helical" evidence="2">
    <location>
        <begin position="6"/>
        <end position="25"/>
    </location>
</feature>
<reference evidence="3 4" key="2">
    <citation type="journal article" date="2023" name="Mol. Biol. Evol.">
        <title>Genomics of Secondarily Temperate Adaptation in the Only Non-Antarctic Icefish.</title>
        <authorList>
            <person name="Rivera-Colon A.G."/>
            <person name="Rayamajhi N."/>
            <person name="Minhas B.F."/>
            <person name="Madrigal G."/>
            <person name="Bilyk K.T."/>
            <person name="Yoon V."/>
            <person name="Hune M."/>
            <person name="Gregory S."/>
            <person name="Cheng C.H.C."/>
            <person name="Catchen J.M."/>
        </authorList>
    </citation>
    <scope>NUCLEOTIDE SEQUENCE [LARGE SCALE GENOMIC DNA]</scope>
    <source>
        <strain evidence="3">JMC-PN-2008</strain>
    </source>
</reference>
<dbReference type="PANTHER" id="PTHR35680">
    <property type="entry name" value="NFAT ACTIVATION MOLECULE 1"/>
    <property type="match status" value="1"/>
</dbReference>
<name>A0AAN7XPN3_ELEMC</name>
<evidence type="ECO:0000313" key="4">
    <source>
        <dbReference type="Proteomes" id="UP001346869"/>
    </source>
</evidence>
<dbReference type="GO" id="GO:0050861">
    <property type="term" value="P:positive regulation of B cell receptor signaling pathway"/>
    <property type="evidence" value="ECO:0007669"/>
    <property type="project" value="InterPro"/>
</dbReference>
<protein>
    <submittedName>
        <fullName evidence="3">Uncharacterized protein</fullName>
    </submittedName>
</protein>
<dbReference type="GO" id="GO:0045577">
    <property type="term" value="P:regulation of B cell differentiation"/>
    <property type="evidence" value="ECO:0007669"/>
    <property type="project" value="InterPro"/>
</dbReference>
<gene>
    <name evidence="3" type="ORF">PBY51_020236</name>
</gene>
<comment type="caution">
    <text evidence="3">The sequence shown here is derived from an EMBL/GenBank/DDBJ whole genome shotgun (WGS) entry which is preliminary data.</text>
</comment>
<organism evidence="3 4">
    <name type="scientific">Eleginops maclovinus</name>
    <name type="common">Patagonian blennie</name>
    <name type="synonym">Eleginus maclovinus</name>
    <dbReference type="NCBI Taxonomy" id="56733"/>
    <lineage>
        <taxon>Eukaryota</taxon>
        <taxon>Metazoa</taxon>
        <taxon>Chordata</taxon>
        <taxon>Craniata</taxon>
        <taxon>Vertebrata</taxon>
        <taxon>Euteleostomi</taxon>
        <taxon>Actinopterygii</taxon>
        <taxon>Neopterygii</taxon>
        <taxon>Teleostei</taxon>
        <taxon>Neoteleostei</taxon>
        <taxon>Acanthomorphata</taxon>
        <taxon>Eupercaria</taxon>
        <taxon>Perciformes</taxon>
        <taxon>Notothenioidei</taxon>
        <taxon>Eleginopidae</taxon>
        <taxon>Eleginops</taxon>
    </lineage>
</organism>
<feature type="region of interest" description="Disordered" evidence="1">
    <location>
        <begin position="211"/>
        <end position="257"/>
    </location>
</feature>
<dbReference type="GO" id="GO:0001819">
    <property type="term" value="P:positive regulation of cytokine production"/>
    <property type="evidence" value="ECO:0007669"/>
    <property type="project" value="InterPro"/>
</dbReference>
<dbReference type="EMBL" id="JAUZQC010000009">
    <property type="protein sequence ID" value="KAK5866015.1"/>
    <property type="molecule type" value="Genomic_DNA"/>
</dbReference>
<evidence type="ECO:0000313" key="3">
    <source>
        <dbReference type="EMBL" id="KAK5866015.1"/>
    </source>
</evidence>
<evidence type="ECO:0000256" key="2">
    <source>
        <dbReference type="SAM" id="Phobius"/>
    </source>
</evidence>
<dbReference type="GO" id="GO:0004888">
    <property type="term" value="F:transmembrane signaling receptor activity"/>
    <property type="evidence" value="ECO:0007669"/>
    <property type="project" value="InterPro"/>
</dbReference>
<dbReference type="PANTHER" id="PTHR35680:SF1">
    <property type="entry name" value="NFAT ACTIVATION MOLECULE 1"/>
    <property type="match status" value="1"/>
</dbReference>
<dbReference type="AlphaFoldDB" id="A0AAN7XPN3"/>
<feature type="compositionally biased region" description="Polar residues" evidence="1">
    <location>
        <begin position="238"/>
        <end position="248"/>
    </location>
</feature>
<dbReference type="GO" id="GO:0050853">
    <property type="term" value="P:B cell receptor signaling pathway"/>
    <property type="evidence" value="ECO:0007669"/>
    <property type="project" value="TreeGrafter"/>
</dbReference>
<keyword evidence="2" id="KW-0472">Membrane</keyword>
<evidence type="ECO:0000256" key="1">
    <source>
        <dbReference type="SAM" id="MobiDB-lite"/>
    </source>
</evidence>
<dbReference type="Proteomes" id="UP001346869">
    <property type="component" value="Unassembled WGS sequence"/>
</dbReference>
<keyword evidence="2" id="KW-0812">Transmembrane</keyword>
<proteinExistence type="predicted"/>
<dbReference type="InterPro" id="IPR033549">
    <property type="entry name" value="NFAM1"/>
</dbReference>
<reference evidence="3 4" key="1">
    <citation type="journal article" date="2023" name="Genes (Basel)">
        <title>Chromosome-Level Genome Assembly and Circadian Gene Repertoire of the Patagonia Blennie Eleginops maclovinus-The Closest Ancestral Proxy of Antarctic Cryonotothenioids.</title>
        <authorList>
            <person name="Cheng C.C."/>
            <person name="Rivera-Colon A.G."/>
            <person name="Minhas B.F."/>
            <person name="Wilson L."/>
            <person name="Rayamajhi N."/>
            <person name="Vargas-Chacoff L."/>
            <person name="Catchen J.M."/>
        </authorList>
    </citation>
    <scope>NUCLEOTIDE SEQUENCE [LARGE SCALE GENOMIC DNA]</scope>
    <source>
        <strain evidence="3">JMC-PN-2008</strain>
    </source>
</reference>
<keyword evidence="2" id="KW-1133">Transmembrane helix</keyword>
<dbReference type="GO" id="GO:0045121">
    <property type="term" value="C:membrane raft"/>
    <property type="evidence" value="ECO:0007669"/>
    <property type="project" value="TreeGrafter"/>
</dbReference>
<accession>A0AAN7XPN3</accession>
<feature type="compositionally biased region" description="Basic and acidic residues" evidence="1">
    <location>
        <begin position="211"/>
        <end position="236"/>
    </location>
</feature>